<keyword evidence="4 5" id="KW-0472">Membrane</keyword>
<dbReference type="InterPro" id="IPR050186">
    <property type="entry name" value="TPT_transporter"/>
</dbReference>
<comment type="subcellular location">
    <subcellularLocation>
        <location evidence="1">Membrane</location>
        <topology evidence="1">Multi-pass membrane protein</topology>
    </subcellularLocation>
</comment>
<evidence type="ECO:0000313" key="7">
    <source>
        <dbReference type="EMBL" id="CAF0964214.1"/>
    </source>
</evidence>
<dbReference type="Proteomes" id="UP000663889">
    <property type="component" value="Unassembled WGS sequence"/>
</dbReference>
<evidence type="ECO:0000313" key="10">
    <source>
        <dbReference type="Proteomes" id="UP000663823"/>
    </source>
</evidence>
<gene>
    <name evidence="9" type="ORF">OTI717_LOCUS4936</name>
    <name evidence="8" type="ORF">RFH988_LOCUS20500</name>
    <name evidence="7" type="ORF">SEV965_LOCUS8900</name>
</gene>
<feature type="signal peptide" evidence="6">
    <location>
        <begin position="1"/>
        <end position="21"/>
    </location>
</feature>
<keyword evidence="6" id="KW-0732">Signal</keyword>
<feature type="chain" id="PRO_5036233450" description="Sugar phosphate transporter domain-containing protein" evidence="6">
    <location>
        <begin position="22"/>
        <end position="184"/>
    </location>
</feature>
<evidence type="ECO:0000256" key="1">
    <source>
        <dbReference type="ARBA" id="ARBA00004141"/>
    </source>
</evidence>
<sequence>MTTKPYFLLCFVVGLSNPVDAMYYVQPWMLAVIIPLAGIREGQQLLHELYLLKKKSYAHINYHIGMFGSSALLAFALEFSEFLLVSSTSSLTLSVSGIFKEVVMLYLAVEYNNNQLNTLNIVGLVICLTGIILHCILKFHALQKEKPVNTDLVVTERLLLRRMESADEWSVDGDSNTRRTSLDD</sequence>
<feature type="transmembrane region" description="Helical" evidence="5">
    <location>
        <begin position="121"/>
        <end position="139"/>
    </location>
</feature>
<dbReference type="Proteomes" id="UP000663823">
    <property type="component" value="Unassembled WGS sequence"/>
</dbReference>
<evidence type="ECO:0000313" key="8">
    <source>
        <dbReference type="EMBL" id="CAF1123865.1"/>
    </source>
</evidence>
<dbReference type="EMBL" id="CAJNOO010001260">
    <property type="protein sequence ID" value="CAF1123865.1"/>
    <property type="molecule type" value="Genomic_DNA"/>
</dbReference>
<comment type="caution">
    <text evidence="9">The sequence shown here is derived from an EMBL/GenBank/DDBJ whole genome shotgun (WGS) entry which is preliminary data.</text>
</comment>
<evidence type="ECO:0000256" key="4">
    <source>
        <dbReference type="ARBA" id="ARBA00023136"/>
    </source>
</evidence>
<evidence type="ECO:0008006" key="11">
    <source>
        <dbReference type="Google" id="ProtNLM"/>
    </source>
</evidence>
<evidence type="ECO:0000256" key="6">
    <source>
        <dbReference type="SAM" id="SignalP"/>
    </source>
</evidence>
<dbReference type="EMBL" id="CAJNOU010000336">
    <property type="protein sequence ID" value="CAF0964214.1"/>
    <property type="molecule type" value="Genomic_DNA"/>
</dbReference>
<dbReference type="PANTHER" id="PTHR11132">
    <property type="entry name" value="SOLUTE CARRIER FAMILY 35"/>
    <property type="match status" value="1"/>
</dbReference>
<dbReference type="EMBL" id="CAJOAX010000310">
    <property type="protein sequence ID" value="CAF3563684.1"/>
    <property type="molecule type" value="Genomic_DNA"/>
</dbReference>
<protein>
    <recommendedName>
        <fullName evidence="11">Sugar phosphate transporter domain-containing protein</fullName>
    </recommendedName>
</protein>
<dbReference type="AlphaFoldDB" id="A0A818L0B2"/>
<name>A0A818L0B2_9BILA</name>
<proteinExistence type="predicted"/>
<reference evidence="9" key="1">
    <citation type="submission" date="2021-02" db="EMBL/GenBank/DDBJ databases">
        <authorList>
            <person name="Nowell W R."/>
        </authorList>
    </citation>
    <scope>NUCLEOTIDE SEQUENCE</scope>
</reference>
<evidence type="ECO:0000256" key="5">
    <source>
        <dbReference type="SAM" id="Phobius"/>
    </source>
</evidence>
<keyword evidence="3 5" id="KW-1133">Transmembrane helix</keyword>
<accession>A0A818L0B2</accession>
<dbReference type="GO" id="GO:0016020">
    <property type="term" value="C:membrane"/>
    <property type="evidence" value="ECO:0007669"/>
    <property type="project" value="UniProtKB-SubCell"/>
</dbReference>
<dbReference type="Proteomes" id="UP000663882">
    <property type="component" value="Unassembled WGS sequence"/>
</dbReference>
<keyword evidence="2 5" id="KW-0812">Transmembrane</keyword>
<organism evidence="9 10">
    <name type="scientific">Rotaria sordida</name>
    <dbReference type="NCBI Taxonomy" id="392033"/>
    <lineage>
        <taxon>Eukaryota</taxon>
        <taxon>Metazoa</taxon>
        <taxon>Spiralia</taxon>
        <taxon>Gnathifera</taxon>
        <taxon>Rotifera</taxon>
        <taxon>Eurotatoria</taxon>
        <taxon>Bdelloidea</taxon>
        <taxon>Philodinida</taxon>
        <taxon>Philodinidae</taxon>
        <taxon>Rotaria</taxon>
    </lineage>
</organism>
<feature type="transmembrane region" description="Helical" evidence="5">
    <location>
        <begin position="60"/>
        <end position="79"/>
    </location>
</feature>
<dbReference type="OrthoDB" id="6418713at2759"/>
<evidence type="ECO:0000256" key="3">
    <source>
        <dbReference type="ARBA" id="ARBA00022989"/>
    </source>
</evidence>
<evidence type="ECO:0000256" key="2">
    <source>
        <dbReference type="ARBA" id="ARBA00022692"/>
    </source>
</evidence>
<evidence type="ECO:0000313" key="9">
    <source>
        <dbReference type="EMBL" id="CAF3563684.1"/>
    </source>
</evidence>